<dbReference type="AlphaFoldDB" id="A0A2U9IIL6"/>
<dbReference type="GO" id="GO:0008757">
    <property type="term" value="F:S-adenosylmethionine-dependent methyltransferase activity"/>
    <property type="evidence" value="ECO:0007669"/>
    <property type="project" value="InterPro"/>
</dbReference>
<dbReference type="PANTHER" id="PTHR43591">
    <property type="entry name" value="METHYLTRANSFERASE"/>
    <property type="match status" value="1"/>
</dbReference>
<dbReference type="Gene3D" id="3.40.50.150">
    <property type="entry name" value="Vaccinia Virus protein VP39"/>
    <property type="match status" value="1"/>
</dbReference>
<sequence>MEEKELTKEAYEHIVHRRKPINIHVTEFPAGDIGCGSGQNCSAIKGYVICLDIAEKQLLESRKKGCENLVQGDMEFLPFRNESFRTLIYIASIHHLRSPENAIIEGKRVLKNNGIIIITVWLAQFRYLFKRHIYKKTVINGSPYYRFYRLFYPWELLYLCKKYGFGIELYRVYRVKSLFPNNSLCIGRKIDHKI</sequence>
<name>A0A2U9IIL6_9CREN</name>
<evidence type="ECO:0000313" key="3">
    <source>
        <dbReference type="Proteomes" id="UP000248044"/>
    </source>
</evidence>
<dbReference type="InterPro" id="IPR029063">
    <property type="entry name" value="SAM-dependent_MTases_sf"/>
</dbReference>
<dbReference type="Pfam" id="PF08241">
    <property type="entry name" value="Methyltransf_11"/>
    <property type="match status" value="1"/>
</dbReference>
<keyword evidence="3" id="KW-1185">Reference proteome</keyword>
<dbReference type="GO" id="GO:0032259">
    <property type="term" value="P:methylation"/>
    <property type="evidence" value="ECO:0007669"/>
    <property type="project" value="UniProtKB-KW"/>
</dbReference>
<reference evidence="2 3" key="1">
    <citation type="submission" date="2018-05" db="EMBL/GenBank/DDBJ databases">
        <title>Complete Genome Sequences of Extremely Thermoacidophilic, Metal-Mobilizing Type-Strain Members of the Archaeal Family Sulfolobaceae: Acidianus brierleyi DSM-1651T, Acidianus sulfidivorans DSM-18786T, Metallosphaera hakonensis DSM-7519T, and Metallosphaera prunae DSM-10039T.</title>
        <authorList>
            <person name="Counts J.A."/>
            <person name="Kelly R.M."/>
        </authorList>
    </citation>
    <scope>NUCLEOTIDE SEQUENCE [LARGE SCALE GENOMIC DNA]</scope>
    <source>
        <strain evidence="2 3">DSM 1651</strain>
    </source>
</reference>
<dbReference type="KEGG" id="abri:DFR85_02015"/>
<feature type="domain" description="Methyltransferase type 11" evidence="1">
    <location>
        <begin position="32"/>
        <end position="118"/>
    </location>
</feature>
<dbReference type="CDD" id="cd02440">
    <property type="entry name" value="AdoMet_MTases"/>
    <property type="match status" value="1"/>
</dbReference>
<keyword evidence="2" id="KW-0808">Transferase</keyword>
<dbReference type="InterPro" id="IPR013216">
    <property type="entry name" value="Methyltransf_11"/>
</dbReference>
<accession>A0A2U9IIL6</accession>
<dbReference type="OrthoDB" id="18536at2157"/>
<protein>
    <submittedName>
        <fullName evidence="2">Class I SAM-dependent methyltransferase</fullName>
    </submittedName>
</protein>
<evidence type="ECO:0000259" key="1">
    <source>
        <dbReference type="Pfam" id="PF08241"/>
    </source>
</evidence>
<organism evidence="2 3">
    <name type="scientific">Acidianus brierleyi</name>
    <dbReference type="NCBI Taxonomy" id="41673"/>
    <lineage>
        <taxon>Archaea</taxon>
        <taxon>Thermoproteota</taxon>
        <taxon>Thermoprotei</taxon>
        <taxon>Sulfolobales</taxon>
        <taxon>Sulfolobaceae</taxon>
        <taxon>Acidianus</taxon>
    </lineage>
</organism>
<evidence type="ECO:0000313" key="2">
    <source>
        <dbReference type="EMBL" id="AWR95879.1"/>
    </source>
</evidence>
<dbReference type="PANTHER" id="PTHR43591:SF24">
    <property type="entry name" value="2-METHOXY-6-POLYPRENYL-1,4-BENZOQUINOL METHYLASE, MITOCHONDRIAL"/>
    <property type="match status" value="1"/>
</dbReference>
<proteinExistence type="predicted"/>
<dbReference type="SUPFAM" id="SSF53335">
    <property type="entry name" value="S-adenosyl-L-methionine-dependent methyltransferases"/>
    <property type="match status" value="1"/>
</dbReference>
<keyword evidence="2" id="KW-0489">Methyltransferase</keyword>
<dbReference type="Proteomes" id="UP000248044">
    <property type="component" value="Chromosome"/>
</dbReference>
<dbReference type="EMBL" id="CP029289">
    <property type="protein sequence ID" value="AWR95879.1"/>
    <property type="molecule type" value="Genomic_DNA"/>
</dbReference>
<gene>
    <name evidence="2" type="ORF">DFR85_02015</name>
</gene>